<dbReference type="PROSITE" id="PS51186">
    <property type="entry name" value="GNAT"/>
    <property type="match status" value="1"/>
</dbReference>
<dbReference type="Pfam" id="PF13302">
    <property type="entry name" value="Acetyltransf_3"/>
    <property type="match status" value="1"/>
</dbReference>
<dbReference type="PANTHER" id="PTHR43441:SF11">
    <property type="entry name" value="RIBOSOMAL-PROTEIN-SERINE ACETYLTRANSFERASE"/>
    <property type="match status" value="1"/>
</dbReference>
<dbReference type="AlphaFoldDB" id="A0A1G2EXB5"/>
<dbReference type="PANTHER" id="PTHR43441">
    <property type="entry name" value="RIBOSOMAL-PROTEIN-SERINE ACETYLTRANSFERASE"/>
    <property type="match status" value="1"/>
</dbReference>
<evidence type="ECO:0000313" key="3">
    <source>
        <dbReference type="Proteomes" id="UP000177486"/>
    </source>
</evidence>
<dbReference type="EMBL" id="MHMQ01000025">
    <property type="protein sequence ID" value="OGZ30142.1"/>
    <property type="molecule type" value="Genomic_DNA"/>
</dbReference>
<evidence type="ECO:0000313" key="2">
    <source>
        <dbReference type="EMBL" id="OGZ30142.1"/>
    </source>
</evidence>
<dbReference type="SUPFAM" id="SSF55729">
    <property type="entry name" value="Acyl-CoA N-acyltransferases (Nat)"/>
    <property type="match status" value="1"/>
</dbReference>
<name>A0A1G2EXB5_9BACT</name>
<gene>
    <name evidence="2" type="ORF">A2931_03040</name>
</gene>
<dbReference type="Proteomes" id="UP000177486">
    <property type="component" value="Unassembled WGS sequence"/>
</dbReference>
<comment type="caution">
    <text evidence="2">The sequence shown here is derived from an EMBL/GenBank/DDBJ whole genome shotgun (WGS) entry which is preliminary data.</text>
</comment>
<dbReference type="InterPro" id="IPR000182">
    <property type="entry name" value="GNAT_dom"/>
</dbReference>
<dbReference type="InterPro" id="IPR016181">
    <property type="entry name" value="Acyl_CoA_acyltransferase"/>
</dbReference>
<accession>A0A1G2EXB5</accession>
<protein>
    <recommendedName>
        <fullName evidence="1">N-acetyltransferase domain-containing protein</fullName>
    </recommendedName>
</protein>
<reference evidence="2 3" key="1">
    <citation type="journal article" date="2016" name="Nat. Commun.">
        <title>Thousands of microbial genomes shed light on interconnected biogeochemical processes in an aquifer system.</title>
        <authorList>
            <person name="Anantharaman K."/>
            <person name="Brown C.T."/>
            <person name="Hug L.A."/>
            <person name="Sharon I."/>
            <person name="Castelle C.J."/>
            <person name="Probst A.J."/>
            <person name="Thomas B.C."/>
            <person name="Singh A."/>
            <person name="Wilkins M.J."/>
            <person name="Karaoz U."/>
            <person name="Brodie E.L."/>
            <person name="Williams K.H."/>
            <person name="Hubbard S.S."/>
            <person name="Banfield J.F."/>
        </authorList>
    </citation>
    <scope>NUCLEOTIDE SEQUENCE [LARGE SCALE GENOMIC DNA]</scope>
</reference>
<dbReference type="Gene3D" id="3.40.630.30">
    <property type="match status" value="1"/>
</dbReference>
<organism evidence="2 3">
    <name type="scientific">Candidatus Niyogibacteria bacterium RIFCSPLOWO2_01_FULL_45_48</name>
    <dbReference type="NCBI Taxonomy" id="1801724"/>
    <lineage>
        <taxon>Bacteria</taxon>
        <taxon>Candidatus Niyogiibacteriota</taxon>
    </lineage>
</organism>
<feature type="domain" description="N-acetyltransferase" evidence="1">
    <location>
        <begin position="18"/>
        <end position="173"/>
    </location>
</feature>
<dbReference type="GO" id="GO:0005737">
    <property type="term" value="C:cytoplasm"/>
    <property type="evidence" value="ECO:0007669"/>
    <property type="project" value="TreeGrafter"/>
</dbReference>
<dbReference type="GO" id="GO:0008999">
    <property type="term" value="F:protein-N-terminal-alanine acetyltransferase activity"/>
    <property type="evidence" value="ECO:0007669"/>
    <property type="project" value="TreeGrafter"/>
</dbReference>
<sequence>MNRKSEFLLGDRMCMRLIKIKDASDILHCLNTASEVPSNLNFFSGGIPTLAKEVGWIRSTIRRMRDEEELVFSIFSRDRKQFIGTVGLLEIDWQNKNARVGITILNEEFRGHGYAHEILDLTHGYGFEILGLNKIFMSFYFENMKMHRIADRLGYRKAGVLKEEYFLKGKWLDFVRYELTAKEYQKRIQGAQ</sequence>
<dbReference type="GO" id="GO:1990189">
    <property type="term" value="F:protein N-terminal-serine acetyltransferase activity"/>
    <property type="evidence" value="ECO:0007669"/>
    <property type="project" value="TreeGrafter"/>
</dbReference>
<dbReference type="InterPro" id="IPR051908">
    <property type="entry name" value="Ribosomal_N-acetyltransferase"/>
</dbReference>
<proteinExistence type="predicted"/>
<evidence type="ECO:0000259" key="1">
    <source>
        <dbReference type="PROSITE" id="PS51186"/>
    </source>
</evidence>